<dbReference type="GO" id="GO:0097363">
    <property type="term" value="F:protein O-acetylglucosaminyltransferase activity"/>
    <property type="evidence" value="ECO:0007669"/>
    <property type="project" value="UniProtKB-EC"/>
</dbReference>
<evidence type="ECO:0000256" key="1">
    <source>
        <dbReference type="ARBA" id="ARBA00004922"/>
    </source>
</evidence>
<evidence type="ECO:0000256" key="7">
    <source>
        <dbReference type="ARBA" id="ARBA00022803"/>
    </source>
</evidence>
<dbReference type="Pfam" id="PF13414">
    <property type="entry name" value="TPR_11"/>
    <property type="match status" value="1"/>
</dbReference>
<dbReference type="Gene3D" id="1.25.40.10">
    <property type="entry name" value="Tetratricopeptide repeat domain"/>
    <property type="match status" value="3"/>
</dbReference>
<dbReference type="PROSITE" id="PS50005">
    <property type="entry name" value="TPR"/>
    <property type="match status" value="6"/>
</dbReference>
<feature type="repeat" description="TPR" evidence="8">
    <location>
        <begin position="240"/>
        <end position="273"/>
    </location>
</feature>
<dbReference type="SMART" id="SM00028">
    <property type="entry name" value="TPR"/>
    <property type="match status" value="8"/>
</dbReference>
<dbReference type="Pfam" id="PF13424">
    <property type="entry name" value="TPR_12"/>
    <property type="match status" value="2"/>
</dbReference>
<dbReference type="Proteomes" id="UP000317496">
    <property type="component" value="Chromosome"/>
</dbReference>
<feature type="repeat" description="TPR" evidence="8">
    <location>
        <begin position="172"/>
        <end position="205"/>
    </location>
</feature>
<keyword evidence="7 8" id="KW-0802">TPR repeat</keyword>
<dbReference type="GO" id="GO:0006493">
    <property type="term" value="P:protein O-linked glycosylation"/>
    <property type="evidence" value="ECO:0007669"/>
    <property type="project" value="InterPro"/>
</dbReference>
<dbReference type="PROSITE" id="PS50293">
    <property type="entry name" value="TPR_REGION"/>
    <property type="match status" value="2"/>
</dbReference>
<dbReference type="PANTHER" id="PTHR44366:SF1">
    <property type="entry name" value="UDP-N-ACETYLGLUCOSAMINE--PEPTIDE N-ACETYLGLUCOSAMINYLTRANSFERASE 110 KDA SUBUNIT"/>
    <property type="match status" value="1"/>
</dbReference>
<evidence type="ECO:0000256" key="3">
    <source>
        <dbReference type="ARBA" id="ARBA00011970"/>
    </source>
</evidence>
<dbReference type="Gene3D" id="3.40.50.2000">
    <property type="entry name" value="Glycogen Phosphorylase B"/>
    <property type="match status" value="1"/>
</dbReference>
<dbReference type="PANTHER" id="PTHR44366">
    <property type="entry name" value="UDP-N-ACETYLGLUCOSAMINE--PEPTIDE N-ACETYLGLUCOSAMINYLTRANSFERASE 110 KDA SUBUNIT"/>
    <property type="match status" value="1"/>
</dbReference>
<evidence type="ECO:0000313" key="10">
    <source>
        <dbReference type="EMBL" id="QDO96997.1"/>
    </source>
</evidence>
<evidence type="ECO:0000256" key="4">
    <source>
        <dbReference type="ARBA" id="ARBA00022676"/>
    </source>
</evidence>
<keyword evidence="4" id="KW-0328">Glycosyltransferase</keyword>
<proteinExistence type="inferred from homology"/>
<keyword evidence="11" id="KW-1185">Reference proteome</keyword>
<comment type="similarity">
    <text evidence="2">Belongs to the glycosyltransferase 41 family. O-GlcNAc transferase subfamily.</text>
</comment>
<feature type="domain" description="O-GlcNAc transferase C-terminal" evidence="9">
    <location>
        <begin position="344"/>
        <end position="506"/>
    </location>
</feature>
<dbReference type="EMBL" id="CP041636">
    <property type="protein sequence ID" value="QDO96997.1"/>
    <property type="molecule type" value="Genomic_DNA"/>
</dbReference>
<dbReference type="KEGG" id="fer:FNB15_06790"/>
<dbReference type="EC" id="2.4.1.255" evidence="3"/>
<gene>
    <name evidence="10" type="ORF">FNB15_06790</name>
</gene>
<evidence type="ECO:0000256" key="8">
    <source>
        <dbReference type="PROSITE-ProRule" id="PRU00339"/>
    </source>
</evidence>
<sequence>MAIDKVLVQAVEAHQAGRREEAEKLYRKILLKRPRDQLAVQNLGALLYERGELDEAAKLLRRALSIDPRDTDALNNLGNTLRAQGQPAEAEANFRKAIAIRPNAMVLNSFGNLLRSRGDYAEAIACYEQALQLQPDYLHSHYHLAMTYRLTGRLAEAVAIQEKALAINPRFPQVLMQLGLCLSELGRIAEAIVRYREALAIAPQFYEAWSNLGNALQRTRDLAGAETAYREALRLKPDFPNALGNLGTLLAESNRRREAIALFERVAALNPDHDGIWGKLSFEKRNLCDWRDYDSLVDGRVREQVRAGSRKTTAFSLLTLSSTPQEQLLVARAYAEATGASAIALPQRAPQQRARLRIGYLSADFHPHATAYLIAELMERHDRNRFEIVAYSIGPDSDTAMRRRLVAAFDSFVDLRPLSHDAAAQRIHADDLDILVDLKGYTQNARSEILARRPAPIQVNYLGYPGTMGASFIDYVIADAFIIPPAQHAFYDEKVVTLPHCYQPNDTRRPISDQRPTRAACGLPENGFVFASFNNSYKITPLIFDIWMRLLDQVPGSVLWQLEAEPDAVENLRRETQARGVDPARLVFAPPLELADHLARQSLADLFLDTLPVNAHTTASDALWAGLPVLTCAGDTFISRVAGSVLTTIGLPELITTSLQDYEALALALARDPARLAALRQRLAANRQTSPLFDIARFTRNLEGAYLQMQERRLAGQPPAALTVEDRPG</sequence>
<dbReference type="InterPro" id="IPR019734">
    <property type="entry name" value="TPR_rpt"/>
</dbReference>
<reference evidence="10 11" key="1">
    <citation type="submission" date="2019-07" db="EMBL/GenBank/DDBJ databases">
        <title>Genome sequencing for Ferrovibrio sp. K5.</title>
        <authorList>
            <person name="Park S.-J."/>
        </authorList>
    </citation>
    <scope>NUCLEOTIDE SEQUENCE [LARGE SCALE GENOMIC DNA]</scope>
    <source>
        <strain evidence="10 11">K5</strain>
    </source>
</reference>
<feature type="repeat" description="TPR" evidence="8">
    <location>
        <begin position="206"/>
        <end position="239"/>
    </location>
</feature>
<evidence type="ECO:0000313" key="11">
    <source>
        <dbReference type="Proteomes" id="UP000317496"/>
    </source>
</evidence>
<dbReference type="InterPro" id="IPR029489">
    <property type="entry name" value="OGT/SEC/SPY_C"/>
</dbReference>
<evidence type="ECO:0000256" key="5">
    <source>
        <dbReference type="ARBA" id="ARBA00022679"/>
    </source>
</evidence>
<protein>
    <recommendedName>
        <fullName evidence="3">protein O-GlcNAc transferase</fullName>
        <ecNumber evidence="3">2.4.1.255</ecNumber>
    </recommendedName>
</protein>
<evidence type="ECO:0000256" key="6">
    <source>
        <dbReference type="ARBA" id="ARBA00022737"/>
    </source>
</evidence>
<keyword evidence="6" id="KW-0677">Repeat</keyword>
<evidence type="ECO:0000256" key="2">
    <source>
        <dbReference type="ARBA" id="ARBA00005386"/>
    </source>
</evidence>
<evidence type="ECO:0000259" key="9">
    <source>
        <dbReference type="Pfam" id="PF13844"/>
    </source>
</evidence>
<feature type="repeat" description="TPR" evidence="8">
    <location>
        <begin position="37"/>
        <end position="70"/>
    </location>
</feature>
<dbReference type="AlphaFoldDB" id="A0A516GZP8"/>
<organism evidence="10 11">
    <name type="scientific">Ferrovibrio terrae</name>
    <dbReference type="NCBI Taxonomy" id="2594003"/>
    <lineage>
        <taxon>Bacteria</taxon>
        <taxon>Pseudomonadati</taxon>
        <taxon>Pseudomonadota</taxon>
        <taxon>Alphaproteobacteria</taxon>
        <taxon>Rhodospirillales</taxon>
        <taxon>Rhodospirillaceae</taxon>
        <taxon>Ferrovibrio</taxon>
    </lineage>
</organism>
<dbReference type="InterPro" id="IPR037919">
    <property type="entry name" value="OGT"/>
</dbReference>
<dbReference type="InterPro" id="IPR011990">
    <property type="entry name" value="TPR-like_helical_dom_sf"/>
</dbReference>
<dbReference type="OrthoDB" id="146908at2"/>
<dbReference type="Pfam" id="PF14559">
    <property type="entry name" value="TPR_19"/>
    <property type="match status" value="1"/>
</dbReference>
<dbReference type="RefSeq" id="WP_144067978.1">
    <property type="nucleotide sequence ID" value="NZ_CP041636.1"/>
</dbReference>
<name>A0A516GZP8_9PROT</name>
<feature type="repeat" description="TPR" evidence="8">
    <location>
        <begin position="104"/>
        <end position="137"/>
    </location>
</feature>
<feature type="domain" description="O-GlcNAc transferase C-terminal" evidence="9">
    <location>
        <begin position="517"/>
        <end position="702"/>
    </location>
</feature>
<keyword evidence="5" id="KW-0808">Transferase</keyword>
<accession>A0A516GZP8</accession>
<dbReference type="SUPFAM" id="SSF53756">
    <property type="entry name" value="UDP-Glycosyltransferase/glycogen phosphorylase"/>
    <property type="match status" value="1"/>
</dbReference>
<feature type="repeat" description="TPR" evidence="8">
    <location>
        <begin position="138"/>
        <end position="171"/>
    </location>
</feature>
<dbReference type="SUPFAM" id="SSF48452">
    <property type="entry name" value="TPR-like"/>
    <property type="match status" value="2"/>
</dbReference>
<comment type="pathway">
    <text evidence="1">Protein modification; protein glycosylation.</text>
</comment>
<dbReference type="Pfam" id="PF13844">
    <property type="entry name" value="Glyco_transf_41"/>
    <property type="match status" value="2"/>
</dbReference>
<dbReference type="Gene3D" id="3.40.50.11380">
    <property type="match status" value="1"/>
</dbReference>